<evidence type="ECO:0000313" key="2">
    <source>
        <dbReference type="EMBL" id="JAI01217.1"/>
    </source>
</evidence>
<feature type="transmembrane region" description="Helical" evidence="1">
    <location>
        <begin position="20"/>
        <end position="39"/>
    </location>
</feature>
<evidence type="ECO:0000256" key="1">
    <source>
        <dbReference type="SAM" id="Phobius"/>
    </source>
</evidence>
<organism evidence="2">
    <name type="scientific">Anguilla anguilla</name>
    <name type="common">European freshwater eel</name>
    <name type="synonym">Muraena anguilla</name>
    <dbReference type="NCBI Taxonomy" id="7936"/>
    <lineage>
        <taxon>Eukaryota</taxon>
        <taxon>Metazoa</taxon>
        <taxon>Chordata</taxon>
        <taxon>Craniata</taxon>
        <taxon>Vertebrata</taxon>
        <taxon>Euteleostomi</taxon>
        <taxon>Actinopterygii</taxon>
        <taxon>Neopterygii</taxon>
        <taxon>Teleostei</taxon>
        <taxon>Anguilliformes</taxon>
        <taxon>Anguillidae</taxon>
        <taxon>Anguilla</taxon>
    </lineage>
</organism>
<sequence>MNGKGDNRTLLVMIYCDSDWFLLHFMFYCVFFGGGGDFTF</sequence>
<name>A0A0E9XFI2_ANGAN</name>
<protein>
    <submittedName>
        <fullName evidence="2">Uncharacterized protein</fullName>
    </submittedName>
</protein>
<dbReference type="AlphaFoldDB" id="A0A0E9XFI2"/>
<reference evidence="2" key="2">
    <citation type="journal article" date="2015" name="Fish Shellfish Immunol.">
        <title>Early steps in the European eel (Anguilla anguilla)-Vibrio vulnificus interaction in the gills: Role of the RtxA13 toxin.</title>
        <authorList>
            <person name="Callol A."/>
            <person name="Pajuelo D."/>
            <person name="Ebbesson L."/>
            <person name="Teles M."/>
            <person name="MacKenzie S."/>
            <person name="Amaro C."/>
        </authorList>
    </citation>
    <scope>NUCLEOTIDE SEQUENCE</scope>
</reference>
<proteinExistence type="predicted"/>
<dbReference type="EMBL" id="GBXM01007361">
    <property type="protein sequence ID" value="JAI01217.1"/>
    <property type="molecule type" value="Transcribed_RNA"/>
</dbReference>
<reference evidence="2" key="1">
    <citation type="submission" date="2014-11" db="EMBL/GenBank/DDBJ databases">
        <authorList>
            <person name="Amaro Gonzalez C."/>
        </authorList>
    </citation>
    <scope>NUCLEOTIDE SEQUENCE</scope>
</reference>
<keyword evidence="1" id="KW-0812">Transmembrane</keyword>
<keyword evidence="1" id="KW-0472">Membrane</keyword>
<keyword evidence="1" id="KW-1133">Transmembrane helix</keyword>
<accession>A0A0E9XFI2</accession>